<dbReference type="GO" id="GO:0004376">
    <property type="term" value="F:GPI mannosyltransferase activity"/>
    <property type="evidence" value="ECO:0007669"/>
    <property type="project" value="InterPro"/>
</dbReference>
<dbReference type="GO" id="GO:0016042">
    <property type="term" value="P:lipid catabolic process"/>
    <property type="evidence" value="ECO:0007669"/>
    <property type="project" value="InterPro"/>
</dbReference>
<feature type="compositionally biased region" description="Pro residues" evidence="16">
    <location>
        <begin position="976"/>
        <end position="989"/>
    </location>
</feature>
<evidence type="ECO:0000256" key="13">
    <source>
        <dbReference type="ARBA" id="ARBA00060470"/>
    </source>
</evidence>
<evidence type="ECO:0000256" key="5">
    <source>
        <dbReference type="ARBA" id="ARBA00022737"/>
    </source>
</evidence>
<feature type="domain" description="STI1" evidence="18">
    <location>
        <begin position="1106"/>
        <end position="1140"/>
    </location>
</feature>
<keyword evidence="6" id="KW-1001">Plastid inner membrane</keyword>
<dbReference type="PANTHER" id="PTHR46398">
    <property type="entry name" value="ALPHA/BETA-HYDROLASES SUPERFAMILY PROTEIN"/>
    <property type="match status" value="1"/>
</dbReference>
<dbReference type="Pfam" id="PF03893">
    <property type="entry name" value="Lipase3_N"/>
    <property type="match status" value="1"/>
</dbReference>
<feature type="region of interest" description="Disordered" evidence="16">
    <location>
        <begin position="383"/>
        <end position="419"/>
    </location>
</feature>
<keyword evidence="11 17" id="KW-0472">Membrane</keyword>
<comment type="subcellular location">
    <subcellularLocation>
        <location evidence="13">Plastid</location>
        <location evidence="13">Chloroplast inner membrane</location>
        <topology evidence="13">Single-pass membrane protein</topology>
    </subcellularLocation>
</comment>
<dbReference type="InterPro" id="IPR038108">
    <property type="entry name" value="RPN13_DEUBAD_sf"/>
</dbReference>
<evidence type="ECO:0000256" key="8">
    <source>
        <dbReference type="ARBA" id="ARBA00022927"/>
    </source>
</evidence>
<evidence type="ECO:0000313" key="19">
    <source>
        <dbReference type="EMBL" id="OMO52678.1"/>
    </source>
</evidence>
<feature type="compositionally biased region" description="Polar residues" evidence="16">
    <location>
        <begin position="1056"/>
        <end position="1072"/>
    </location>
</feature>
<dbReference type="CDD" id="cd00519">
    <property type="entry name" value="Lipase_3"/>
    <property type="match status" value="1"/>
</dbReference>
<evidence type="ECO:0000256" key="3">
    <source>
        <dbReference type="ARBA" id="ARBA00022640"/>
    </source>
</evidence>
<dbReference type="Pfam" id="PF01764">
    <property type="entry name" value="Lipase_3"/>
    <property type="match status" value="1"/>
</dbReference>
<evidence type="ECO:0000256" key="9">
    <source>
        <dbReference type="ARBA" id="ARBA00022946"/>
    </source>
</evidence>
<feature type="compositionally biased region" description="Low complexity" evidence="16">
    <location>
        <begin position="895"/>
        <end position="912"/>
    </location>
</feature>
<dbReference type="SMART" id="SM00727">
    <property type="entry name" value="STI1"/>
    <property type="match status" value="2"/>
</dbReference>
<organism evidence="19 20">
    <name type="scientific">Corchorus capsularis</name>
    <name type="common">Jute</name>
    <dbReference type="NCBI Taxonomy" id="210143"/>
    <lineage>
        <taxon>Eukaryota</taxon>
        <taxon>Viridiplantae</taxon>
        <taxon>Streptophyta</taxon>
        <taxon>Embryophyta</taxon>
        <taxon>Tracheophyta</taxon>
        <taxon>Spermatophyta</taxon>
        <taxon>Magnoliopsida</taxon>
        <taxon>eudicotyledons</taxon>
        <taxon>Gunneridae</taxon>
        <taxon>Pentapetalae</taxon>
        <taxon>rosids</taxon>
        <taxon>malvids</taxon>
        <taxon>Malvales</taxon>
        <taxon>Malvaceae</taxon>
        <taxon>Grewioideae</taxon>
        <taxon>Apeibeae</taxon>
        <taxon>Corchorus</taxon>
    </lineage>
</organism>
<dbReference type="GO" id="GO:0051751">
    <property type="term" value="F:alpha-1,4-mannosyltransferase activity"/>
    <property type="evidence" value="ECO:0007669"/>
    <property type="project" value="InterPro"/>
</dbReference>
<feature type="transmembrane region" description="Helical" evidence="17">
    <location>
        <begin position="545"/>
        <end position="562"/>
    </location>
</feature>
<protein>
    <recommendedName>
        <fullName evidence="14">Protein TIC 40, chloroplastic</fullName>
    </recommendedName>
    <alternativeName>
        <fullName evidence="15">Translocon at the inner envelope membrane of chloroplasts 40</fullName>
    </alternativeName>
</protein>
<dbReference type="GO" id="GO:0009706">
    <property type="term" value="C:chloroplast inner membrane"/>
    <property type="evidence" value="ECO:0007669"/>
    <property type="project" value="UniProtKB-SubCell"/>
</dbReference>
<dbReference type="InterPro" id="IPR005592">
    <property type="entry name" value="Mono/diacylglycerol_lipase_N"/>
</dbReference>
<feature type="transmembrane region" description="Helical" evidence="17">
    <location>
        <begin position="926"/>
        <end position="944"/>
    </location>
</feature>
<dbReference type="Pfam" id="PF17830">
    <property type="entry name" value="STI1-HOP_DP"/>
    <property type="match status" value="1"/>
</dbReference>
<proteinExistence type="predicted"/>
<keyword evidence="7" id="KW-0378">Hydrolase</keyword>
<feature type="compositionally biased region" description="Acidic residues" evidence="16">
    <location>
        <begin position="391"/>
        <end position="404"/>
    </location>
</feature>
<feature type="transmembrane region" description="Helical" evidence="17">
    <location>
        <begin position="522"/>
        <end position="538"/>
    </location>
</feature>
<evidence type="ECO:0000256" key="10">
    <source>
        <dbReference type="ARBA" id="ARBA00022989"/>
    </source>
</evidence>
<dbReference type="Proteomes" id="UP000188268">
    <property type="component" value="Unassembled WGS sequence"/>
</dbReference>
<feature type="transmembrane region" description="Helical" evidence="17">
    <location>
        <begin position="742"/>
        <end position="761"/>
    </location>
</feature>
<dbReference type="UniPathway" id="UPA00196"/>
<feature type="transmembrane region" description="Helical" evidence="17">
    <location>
        <begin position="801"/>
        <end position="820"/>
    </location>
</feature>
<dbReference type="Gene3D" id="1.10.2020.20">
    <property type="match status" value="1"/>
</dbReference>
<feature type="compositionally biased region" description="Basic and acidic residues" evidence="16">
    <location>
        <begin position="1021"/>
        <end position="1035"/>
    </location>
</feature>
<evidence type="ECO:0000256" key="4">
    <source>
        <dbReference type="ARBA" id="ARBA00022692"/>
    </source>
</evidence>
<feature type="transmembrane region" description="Helical" evidence="17">
    <location>
        <begin position="568"/>
        <end position="590"/>
    </location>
</feature>
<keyword evidence="1" id="KW-0813">Transport</keyword>
<keyword evidence="3" id="KW-0934">Plastid</keyword>
<dbReference type="EMBL" id="AWWV01015464">
    <property type="protein sequence ID" value="OMO52678.1"/>
    <property type="molecule type" value="Genomic_DNA"/>
</dbReference>
<dbReference type="Gramene" id="OMO52678">
    <property type="protein sequence ID" value="OMO52678"/>
    <property type="gene ID" value="CCACVL1_29121"/>
</dbReference>
<keyword evidence="8" id="KW-0653">Protein transport</keyword>
<name>A0A1R3G3K5_COCAP</name>
<keyword evidence="4 17" id="KW-0812">Transmembrane</keyword>
<dbReference type="GO" id="GO:0006506">
    <property type="term" value="P:GPI anchor biosynthetic process"/>
    <property type="evidence" value="ECO:0007669"/>
    <property type="project" value="UniProtKB-UniPathway"/>
</dbReference>
<keyword evidence="2" id="KW-0150">Chloroplast</keyword>
<feature type="transmembrane region" description="Helical" evidence="17">
    <location>
        <begin position="639"/>
        <end position="660"/>
    </location>
</feature>
<reference evidence="19 20" key="1">
    <citation type="submission" date="2013-09" db="EMBL/GenBank/DDBJ databases">
        <title>Corchorus capsularis genome sequencing.</title>
        <authorList>
            <person name="Alam M."/>
            <person name="Haque M.S."/>
            <person name="Islam M.S."/>
            <person name="Emdad E.M."/>
            <person name="Islam M.M."/>
            <person name="Ahmed B."/>
            <person name="Halim A."/>
            <person name="Hossen Q.M.M."/>
            <person name="Hossain M.Z."/>
            <person name="Ahmed R."/>
            <person name="Khan M.M."/>
            <person name="Islam R."/>
            <person name="Rashid M.M."/>
            <person name="Khan S.A."/>
            <person name="Rahman M.S."/>
            <person name="Alam M."/>
        </authorList>
    </citation>
    <scope>NUCLEOTIDE SEQUENCE [LARGE SCALE GENOMIC DNA]</scope>
    <source>
        <strain evidence="20">cv. CVL-1</strain>
        <tissue evidence="19">Whole seedling</tissue>
    </source>
</reference>
<evidence type="ECO:0000256" key="14">
    <source>
        <dbReference type="ARBA" id="ARBA00070821"/>
    </source>
</evidence>
<feature type="region of interest" description="Disordered" evidence="16">
    <location>
        <begin position="895"/>
        <end position="920"/>
    </location>
</feature>
<feature type="compositionally biased region" description="Low complexity" evidence="16">
    <location>
        <begin position="990"/>
        <end position="1020"/>
    </location>
</feature>
<feature type="region of interest" description="Disordered" evidence="16">
    <location>
        <begin position="1050"/>
        <end position="1088"/>
    </location>
</feature>
<dbReference type="FunFam" id="1.10.260.100:FF:000008">
    <property type="entry name" value="Protein TIC 40, chloroplastic"/>
    <property type="match status" value="1"/>
</dbReference>
<dbReference type="InterPro" id="IPR029058">
    <property type="entry name" value="AB_hydrolase_fold"/>
</dbReference>
<dbReference type="InterPro" id="IPR006636">
    <property type="entry name" value="STI1_HS-bd"/>
</dbReference>
<evidence type="ECO:0000256" key="7">
    <source>
        <dbReference type="ARBA" id="ARBA00022801"/>
    </source>
</evidence>
<sequence length="1244" mass="141088">MSVSCGLECVVVLGFSRWAWKRCTYVGSNDSETWPLATPDEFEPVPRVCRLILAVYETDLRNPQFLPDGGYRLNPDWVLKRVTYEQTFGRAPPYIIYADHDRKEIVLAIRGLNLAKESDYKLLLNNRLGMQMFDGGYVHHGLLKSAVWLLNEESETLRKVWEDTGKEYQMIFAGHSLGSGIAALLTIVVVNHRDRLGGIPRSKVRCYAVAPARCMSLNLAVKYADVIDSVVLQDDFLPRTATPLEDIFKSIFCLPCLLFLVCLRDTFIPEGRKLRDPRRLYAPGRMYHIVERKFCRCGRFPPEVRTAIPVDGRFEHIVLSCNATSDHAILWIERESEKALKIMRENKSETMTVPPKIQKFKRMQTIEKEHKDALERAVSLNIPHAVSTADEPTENQETETELETEPAQADNEDSQNTKSESTIFRVGLILYGEWQDAHMEVRYTDVDYFVFSDAASLMASGRSPYERTTYRYSPLLAFLLIPNSFVSRSWGKFLFSASDLLVGLFIRIILKQRKVPEDLCTYSVLIWLFNPFTFTIGTRGNCEPIVCAMILWIVICLMNGNVVQAACWYGLVVHFRIYPIIYALPIILFLEPRMFQSGLKPLLCEWTSAQGKTPQINSQVTDQFDIWSAFKSLFTRSRILFGLVSGSVFLLCTSFSFYLYGWEFLHEALLYHLTRTDPRHNFSIYFYHIYLNYERELSLLEKLISFLPQFTVQLVFICCFAKDLIFCFFVQTVAFVAFNKVITAQYFVWFFCLLPLILPWSNMKLKWQGIFCIILWMGAQTHWLMWGYLLEFKGKNVFLQLWMAGLVFLAANTLILIMLIRHHNYSPALRPHAGYNNPNCNILKNPAKTFPFSSSKIAHRRSRIFVSAGSHSHPPPPRRLPQIVLRKLGDERFASISSSSRQQTSSVGVNPNPTVPPPSSQIGSPLFWIGVGVGLSALFSWLSIQKYAMQQAFNTMMGQMNKQNNQFGNAAFPSGSPFPFPPPPAPAPSRSPSSSSSQPSVTVDVPATKVEAPPATAPATEVKRETETTEAKKYAFVDVSPEETMQKSAFEDAAEISSSNNAQSPKDVSNNGAAPKQEAGAFGGFQSDARAGPALSVDALEKMMEDPTVQKMVYPYLPEEMRNPETFKWMLQNPQYRQQLQDMLNNMGGSAEWDNRMMDSLKNFDLSSPEVKQQFDQIGLSPEEVISKIMANPEVAMAFQNPRVQAAIMDCSQNPLSIAKYQNDKEVMDVFNKISELFPGVGSP</sequence>
<dbReference type="Gene3D" id="3.40.50.1820">
    <property type="entry name" value="alpha/beta hydrolase"/>
    <property type="match status" value="1"/>
</dbReference>
<dbReference type="GO" id="GO:0015031">
    <property type="term" value="P:protein transport"/>
    <property type="evidence" value="ECO:0007669"/>
    <property type="project" value="UniProtKB-KW"/>
</dbReference>
<evidence type="ECO:0000256" key="17">
    <source>
        <dbReference type="SAM" id="Phobius"/>
    </source>
</evidence>
<evidence type="ECO:0000256" key="1">
    <source>
        <dbReference type="ARBA" id="ARBA00022448"/>
    </source>
</evidence>
<keyword evidence="9" id="KW-0809">Transit peptide</keyword>
<dbReference type="Pfam" id="PF05007">
    <property type="entry name" value="Mannosyl_trans"/>
    <property type="match status" value="1"/>
</dbReference>
<dbReference type="PANTHER" id="PTHR46398:SF7">
    <property type="entry name" value="ALPHA_BETA-HYDROLASES SUPERFAMILY PROTEIN"/>
    <property type="match status" value="1"/>
</dbReference>
<feature type="transmembrane region" description="Helical" evidence="17">
    <location>
        <begin position="767"/>
        <end position="789"/>
    </location>
</feature>
<dbReference type="Gene3D" id="1.10.260.100">
    <property type="match status" value="1"/>
</dbReference>
<evidence type="ECO:0000259" key="18">
    <source>
        <dbReference type="SMART" id="SM00727"/>
    </source>
</evidence>
<dbReference type="SUPFAM" id="SSF53474">
    <property type="entry name" value="alpha/beta-Hydrolases"/>
    <property type="match status" value="1"/>
</dbReference>
<feature type="transmembrane region" description="Helical" evidence="17">
    <location>
        <begin position="710"/>
        <end position="730"/>
    </location>
</feature>
<evidence type="ECO:0000256" key="12">
    <source>
        <dbReference type="ARBA" id="ARBA00056414"/>
    </source>
</evidence>
<evidence type="ECO:0000256" key="6">
    <source>
        <dbReference type="ARBA" id="ARBA00022780"/>
    </source>
</evidence>
<feature type="domain" description="STI1" evidence="18">
    <location>
        <begin position="1182"/>
        <end position="1221"/>
    </location>
</feature>
<dbReference type="OrthoDB" id="1741594at2759"/>
<evidence type="ECO:0000256" key="15">
    <source>
        <dbReference type="ARBA" id="ARBA00082202"/>
    </source>
</evidence>
<dbReference type="InterPro" id="IPR002921">
    <property type="entry name" value="Fungal_lipase-type"/>
</dbReference>
<dbReference type="InterPro" id="IPR041243">
    <property type="entry name" value="STI1/HOP_DP"/>
</dbReference>
<keyword evidence="5" id="KW-0677">Repeat</keyword>
<dbReference type="AlphaFoldDB" id="A0A1R3G3K5"/>
<comment type="function">
    <text evidence="12">Involved in protein precursor import into chloroplasts. Part of the motor complex consisting of a co-chaperone (TIC40) and a chaperone (HSP93) associated with the import channel (TIC110). Causes the release of bound transit peptides from TIC110 and stimulates ATP hydrolysis by HSP93. Involved in reinsertion of proteins from the chloroplast stroma into the inner membrane.</text>
</comment>
<evidence type="ECO:0000313" key="20">
    <source>
        <dbReference type="Proteomes" id="UP000188268"/>
    </source>
</evidence>
<dbReference type="InterPro" id="IPR007704">
    <property type="entry name" value="PIG-M"/>
</dbReference>
<evidence type="ECO:0000256" key="16">
    <source>
        <dbReference type="SAM" id="MobiDB-lite"/>
    </source>
</evidence>
<dbReference type="GO" id="GO:0016787">
    <property type="term" value="F:hydrolase activity"/>
    <property type="evidence" value="ECO:0007669"/>
    <property type="project" value="UniProtKB-KW"/>
</dbReference>
<evidence type="ECO:0000256" key="11">
    <source>
        <dbReference type="ARBA" id="ARBA00023136"/>
    </source>
</evidence>
<keyword evidence="20" id="KW-1185">Reference proteome</keyword>
<feature type="region of interest" description="Disordered" evidence="16">
    <location>
        <begin position="964"/>
        <end position="1035"/>
    </location>
</feature>
<gene>
    <name evidence="19" type="ORF">CCACVL1_29121</name>
</gene>
<keyword evidence="10 17" id="KW-1133">Transmembrane helix</keyword>
<comment type="caution">
    <text evidence="19">The sequence shown here is derived from an EMBL/GenBank/DDBJ whole genome shotgun (WGS) entry which is preliminary data.</text>
</comment>
<accession>A0A1R3G3K5</accession>
<evidence type="ECO:0000256" key="2">
    <source>
        <dbReference type="ARBA" id="ARBA00022528"/>
    </source>
</evidence>